<gene>
    <name evidence="1" type="ORF">AK812_SmicGene13128</name>
</gene>
<proteinExistence type="predicted"/>
<accession>A0A1Q9E8Y7</accession>
<evidence type="ECO:0000313" key="2">
    <source>
        <dbReference type="Proteomes" id="UP000186817"/>
    </source>
</evidence>
<protein>
    <submittedName>
        <fullName evidence="1">Uncharacterized protein</fullName>
    </submittedName>
</protein>
<organism evidence="1 2">
    <name type="scientific">Symbiodinium microadriaticum</name>
    <name type="common">Dinoflagellate</name>
    <name type="synonym">Zooxanthella microadriatica</name>
    <dbReference type="NCBI Taxonomy" id="2951"/>
    <lineage>
        <taxon>Eukaryota</taxon>
        <taxon>Sar</taxon>
        <taxon>Alveolata</taxon>
        <taxon>Dinophyceae</taxon>
        <taxon>Suessiales</taxon>
        <taxon>Symbiodiniaceae</taxon>
        <taxon>Symbiodinium</taxon>
    </lineage>
</organism>
<dbReference type="EMBL" id="LSRX01000224">
    <property type="protein sequence ID" value="OLQ03885.1"/>
    <property type="molecule type" value="Genomic_DNA"/>
</dbReference>
<evidence type="ECO:0000313" key="1">
    <source>
        <dbReference type="EMBL" id="OLQ03885.1"/>
    </source>
</evidence>
<dbReference type="Proteomes" id="UP000186817">
    <property type="component" value="Unassembled WGS sequence"/>
</dbReference>
<name>A0A1Q9E8Y7_SYMMI</name>
<sequence length="313" mass="33733">MSDAPLVEVWLGSLPHDPSALKIARQGLLEALADSCGLPQSHIQLRCHTKGTLEDGEGLGFGYAWLPPKAAEALVEAGTVEYSMGQSQARAAVRASRGNGTPAPRDGAEDLSVALASTFQLGPDADLTGLVASWQALFSLAHVRVQLRVCEKFGPAGVAQLLRSRKSLLWRLPLAAVLWRPEVAPAASESLLAAARVATSEGRVILFLQAKEGGNCRELEAASNFRESLRQLDPAVCNVTSWSDLKRIYTCAEEDPMAAVCAMVFRRAAALLWSSQVKVFVSDCDYTLWEGAISEEGLQVEISGPYLELQRYP</sequence>
<keyword evidence="2" id="KW-1185">Reference proteome</keyword>
<reference evidence="1 2" key="1">
    <citation type="submission" date="2016-02" db="EMBL/GenBank/DDBJ databases">
        <title>Genome analysis of coral dinoflagellate symbionts highlights evolutionary adaptations to a symbiotic lifestyle.</title>
        <authorList>
            <person name="Aranda M."/>
            <person name="Li Y."/>
            <person name="Liew Y.J."/>
            <person name="Baumgarten S."/>
            <person name="Simakov O."/>
            <person name="Wilson M."/>
            <person name="Piel J."/>
            <person name="Ashoor H."/>
            <person name="Bougouffa S."/>
            <person name="Bajic V.B."/>
            <person name="Ryu T."/>
            <person name="Ravasi T."/>
            <person name="Bayer T."/>
            <person name="Micklem G."/>
            <person name="Kim H."/>
            <person name="Bhak J."/>
            <person name="Lajeunesse T.C."/>
            <person name="Voolstra C.R."/>
        </authorList>
    </citation>
    <scope>NUCLEOTIDE SEQUENCE [LARGE SCALE GENOMIC DNA]</scope>
    <source>
        <strain evidence="1 2">CCMP2467</strain>
    </source>
</reference>
<comment type="caution">
    <text evidence="1">The sequence shown here is derived from an EMBL/GenBank/DDBJ whole genome shotgun (WGS) entry which is preliminary data.</text>
</comment>
<dbReference type="AlphaFoldDB" id="A0A1Q9E8Y7"/>